<keyword evidence="3" id="KW-1185">Reference proteome</keyword>
<dbReference type="EMBL" id="JTDN01000001">
    <property type="protein sequence ID" value="KHL26270.1"/>
    <property type="molecule type" value="Genomic_DNA"/>
</dbReference>
<dbReference type="STRING" id="1572751.PK98_07300"/>
<dbReference type="OrthoDB" id="7429237at2"/>
<dbReference type="Proteomes" id="UP000030988">
    <property type="component" value="Unassembled WGS sequence"/>
</dbReference>
<protein>
    <submittedName>
        <fullName evidence="2">Uncharacterized protein</fullName>
    </submittedName>
</protein>
<dbReference type="AlphaFoldDB" id="A0A0B2C2B1"/>
<reference evidence="2 3" key="1">
    <citation type="submission" date="2014-11" db="EMBL/GenBank/DDBJ databases">
        <title>Draft genome sequence of Kirrobacter mercurialis.</title>
        <authorList>
            <person name="Coil D.A."/>
            <person name="Eisen J.A."/>
        </authorList>
    </citation>
    <scope>NUCLEOTIDE SEQUENCE [LARGE SCALE GENOMIC DNA]</scope>
    <source>
        <strain evidence="2 3">Coronado</strain>
    </source>
</reference>
<name>A0A0B2C2B1_9SPHN</name>
<feature type="compositionally biased region" description="Low complexity" evidence="1">
    <location>
        <begin position="401"/>
        <end position="414"/>
    </location>
</feature>
<feature type="region of interest" description="Disordered" evidence="1">
    <location>
        <begin position="364"/>
        <end position="429"/>
    </location>
</feature>
<organism evidence="2 3">
    <name type="scientific">Croceibacterium mercuriale</name>
    <dbReference type="NCBI Taxonomy" id="1572751"/>
    <lineage>
        <taxon>Bacteria</taxon>
        <taxon>Pseudomonadati</taxon>
        <taxon>Pseudomonadota</taxon>
        <taxon>Alphaproteobacteria</taxon>
        <taxon>Sphingomonadales</taxon>
        <taxon>Erythrobacteraceae</taxon>
        <taxon>Croceibacterium</taxon>
    </lineage>
</organism>
<proteinExistence type="predicted"/>
<sequence length="429" mass="43636">MNAFDAARTSAGETGLAGLLATTTAPANGQGAHDPAAGATPFAQLLDQLSALPVPQDMATPVAQPMAQGPSLAIPRLPAQQLRQTFDAQASPQDEQASIRIPALDCALPRQVTGKMVPAAVMHGTILPADPATEVPRDEATGMNEARPPSDQPVEMMEHDVSALPSLATAQLAAAAAPLWIAAQAAPVRAPGGGFLQAGQSMSRESAVPAAASPASTPAPAAPAVTLIAADLPATRPGGSAAVADEPRDLVVAMAPGRPTMPVPTDLHGLAASAEPRAAAPQVGLAQQPPAMQDLTQIVERLAAAREAAAPAATQLAVDHAEFGPLSLSIRQGECGELAIAVAAADRDSQVALVAAIAQGEAPAFEQAPDRRGGDPAGREPATASQHGEQRGQGGQRDRLAGQQQQRQPMPQRRPAQERDGETRTGTYA</sequence>
<evidence type="ECO:0000256" key="1">
    <source>
        <dbReference type="SAM" id="MobiDB-lite"/>
    </source>
</evidence>
<gene>
    <name evidence="2" type="ORF">PK98_07300</name>
</gene>
<evidence type="ECO:0000313" key="2">
    <source>
        <dbReference type="EMBL" id="KHL26270.1"/>
    </source>
</evidence>
<dbReference type="RefSeq" id="WP_039095398.1">
    <property type="nucleotide sequence ID" value="NZ_JTDN01000001.1"/>
</dbReference>
<evidence type="ECO:0000313" key="3">
    <source>
        <dbReference type="Proteomes" id="UP000030988"/>
    </source>
</evidence>
<accession>A0A0B2C2B1</accession>
<feature type="compositionally biased region" description="Basic and acidic residues" evidence="1">
    <location>
        <begin position="368"/>
        <end position="378"/>
    </location>
</feature>
<comment type="caution">
    <text evidence="2">The sequence shown here is derived from an EMBL/GenBank/DDBJ whole genome shotgun (WGS) entry which is preliminary data.</text>
</comment>
<feature type="region of interest" description="Disordered" evidence="1">
    <location>
        <begin position="130"/>
        <end position="151"/>
    </location>
</feature>